<feature type="domain" description="PRC-barrel" evidence="1">
    <location>
        <begin position="2"/>
        <end position="78"/>
    </location>
</feature>
<dbReference type="SUPFAM" id="SSF50346">
    <property type="entry name" value="PRC-barrel domain"/>
    <property type="match status" value="1"/>
</dbReference>
<dbReference type="PANTHER" id="PTHR40061:SF1">
    <property type="entry name" value="SPORULATION PROTEIN YLMC-RELATED"/>
    <property type="match status" value="1"/>
</dbReference>
<comment type="caution">
    <text evidence="2">The sequence shown here is derived from an EMBL/GenBank/DDBJ whole genome shotgun (WGS) entry which is preliminary data.</text>
</comment>
<dbReference type="InterPro" id="IPR014238">
    <property type="entry name" value="Spore_YlmC/YmxH"/>
</dbReference>
<organism evidence="2 3">
    <name type="scientific">Clostridium scindens (strain JCM 10418 / VPI 12708)</name>
    <dbReference type="NCBI Taxonomy" id="29347"/>
    <lineage>
        <taxon>Bacteria</taxon>
        <taxon>Bacillati</taxon>
        <taxon>Bacillota</taxon>
        <taxon>Clostridia</taxon>
        <taxon>Lachnospirales</taxon>
        <taxon>Lachnospiraceae</taxon>
    </lineage>
</organism>
<protein>
    <submittedName>
        <fullName evidence="2">YlmC/YmxH family sporulation protein</fullName>
    </submittedName>
</protein>
<dbReference type="Gene3D" id="2.30.30.240">
    <property type="entry name" value="PRC-barrel domain"/>
    <property type="match status" value="1"/>
</dbReference>
<proteinExistence type="predicted"/>
<dbReference type="EMBL" id="VUMB01000010">
    <property type="protein sequence ID" value="MSS39974.1"/>
    <property type="molecule type" value="Genomic_DNA"/>
</dbReference>
<evidence type="ECO:0000313" key="2">
    <source>
        <dbReference type="EMBL" id="MSS39974.1"/>
    </source>
</evidence>
<dbReference type="Pfam" id="PF05239">
    <property type="entry name" value="PRC"/>
    <property type="match status" value="1"/>
</dbReference>
<dbReference type="PANTHER" id="PTHR40061">
    <property type="entry name" value="SPORULATION PROTEIN YLMC-RELATED"/>
    <property type="match status" value="1"/>
</dbReference>
<dbReference type="Proteomes" id="UP000462363">
    <property type="component" value="Unassembled WGS sequence"/>
</dbReference>
<dbReference type="AlphaFoldDB" id="A0A844FBK3"/>
<gene>
    <name evidence="2" type="ORF">FYJ37_06325</name>
</gene>
<dbReference type="InterPro" id="IPR027275">
    <property type="entry name" value="PRC-brl_dom"/>
</dbReference>
<evidence type="ECO:0000313" key="3">
    <source>
        <dbReference type="Proteomes" id="UP000462363"/>
    </source>
</evidence>
<name>A0A844FBK3_CLOSV</name>
<dbReference type="GeneID" id="62694506"/>
<dbReference type="RefSeq" id="WP_004606889.1">
    <property type="nucleotide sequence ID" value="NZ_AP024846.1"/>
</dbReference>
<evidence type="ECO:0000259" key="1">
    <source>
        <dbReference type="Pfam" id="PF05239"/>
    </source>
</evidence>
<reference evidence="2 3" key="1">
    <citation type="submission" date="2019-08" db="EMBL/GenBank/DDBJ databases">
        <title>In-depth cultivation of the pig gut microbiome towards novel bacterial diversity and tailored functional studies.</title>
        <authorList>
            <person name="Wylensek D."/>
            <person name="Hitch T.C.A."/>
            <person name="Clavel T."/>
        </authorList>
    </citation>
    <scope>NUCLEOTIDE SEQUENCE [LARGE SCALE GENOMIC DNA]</scope>
    <source>
        <strain evidence="2 3">BL-389-WT-3D</strain>
    </source>
</reference>
<dbReference type="NCBIfam" id="TIGR02888">
    <property type="entry name" value="spore_YlmC_YmxH"/>
    <property type="match status" value="1"/>
</dbReference>
<accession>A0A844FBK3</accession>
<sequence>MRLCELENKEVINACDCKKLGYVVDLIIDECKGCIEALVIPKGGKLCGFFSDGAEYIIPYKCIRKIGPDIILVEIHEEG</sequence>
<dbReference type="InterPro" id="IPR011033">
    <property type="entry name" value="PRC_barrel-like_sf"/>
</dbReference>